<comment type="function">
    <text evidence="4 5">Required for flagellar hook formation. May act as a scaffolding protein.</text>
</comment>
<protein>
    <recommendedName>
        <fullName evidence="2 5">Basal-body rod modification protein FlgD</fullName>
    </recommendedName>
</protein>
<keyword evidence="8" id="KW-0282">Flagellum</keyword>
<comment type="similarity">
    <text evidence="1 5">Belongs to the FlgD family.</text>
</comment>
<dbReference type="Pfam" id="PF13860">
    <property type="entry name" value="FlgD_ig"/>
    <property type="match status" value="1"/>
</dbReference>
<evidence type="ECO:0000256" key="4">
    <source>
        <dbReference type="ARBA" id="ARBA00024746"/>
    </source>
</evidence>
<evidence type="ECO:0000256" key="1">
    <source>
        <dbReference type="ARBA" id="ARBA00010577"/>
    </source>
</evidence>
<evidence type="ECO:0000259" key="7">
    <source>
        <dbReference type="Pfam" id="PF13861"/>
    </source>
</evidence>
<dbReference type="Pfam" id="PF13861">
    <property type="entry name" value="FLgD_tudor"/>
    <property type="match status" value="1"/>
</dbReference>
<dbReference type="Gene3D" id="2.60.40.4070">
    <property type="match status" value="1"/>
</dbReference>
<feature type="domain" description="FlgD Tudor-like" evidence="7">
    <location>
        <begin position="92"/>
        <end position="222"/>
    </location>
</feature>
<dbReference type="Pfam" id="PF03963">
    <property type="entry name" value="FlgD"/>
    <property type="match status" value="1"/>
</dbReference>
<evidence type="ECO:0000313" key="9">
    <source>
        <dbReference type="Proteomes" id="UP001208935"/>
    </source>
</evidence>
<keyword evidence="9" id="KW-1185">Reference proteome</keyword>
<proteinExistence type="inferred from homology"/>
<feature type="domain" description="FlgD/Vpr Ig-like" evidence="6">
    <location>
        <begin position="114"/>
        <end position="181"/>
    </location>
</feature>
<evidence type="ECO:0000256" key="2">
    <source>
        <dbReference type="ARBA" id="ARBA00016013"/>
    </source>
</evidence>
<keyword evidence="8" id="KW-0966">Cell projection</keyword>
<comment type="caution">
    <text evidence="8">The sequence shown here is derived from an EMBL/GenBank/DDBJ whole genome shotgun (WGS) entry which is preliminary data.</text>
</comment>
<accession>A0ABT3KX01</accession>
<keyword evidence="3 5" id="KW-1005">Bacterial flagellum biogenesis</keyword>
<name>A0ABT3KX01_9BURK</name>
<evidence type="ECO:0000313" key="8">
    <source>
        <dbReference type="EMBL" id="MCW5322846.1"/>
    </source>
</evidence>
<dbReference type="EMBL" id="QZCW01000003">
    <property type="protein sequence ID" value="MCW5322846.1"/>
    <property type="molecule type" value="Genomic_DNA"/>
</dbReference>
<evidence type="ECO:0000259" key="6">
    <source>
        <dbReference type="Pfam" id="PF13860"/>
    </source>
</evidence>
<evidence type="ECO:0000256" key="3">
    <source>
        <dbReference type="ARBA" id="ARBA00022795"/>
    </source>
</evidence>
<dbReference type="RefSeq" id="WP_265282946.1">
    <property type="nucleotide sequence ID" value="NZ_QZCW01000003.1"/>
</dbReference>
<dbReference type="InterPro" id="IPR025963">
    <property type="entry name" value="FLgD_Tudor"/>
</dbReference>
<evidence type="ECO:0000256" key="5">
    <source>
        <dbReference type="RuleBase" id="RU362076"/>
    </source>
</evidence>
<dbReference type="InterPro" id="IPR025965">
    <property type="entry name" value="FlgD/Vpr_Ig-like"/>
</dbReference>
<gene>
    <name evidence="8" type="ORF">D5039_17335</name>
</gene>
<keyword evidence="8" id="KW-0969">Cilium</keyword>
<organism evidence="8 9">
    <name type="scientific">Verminephrobacter aporrectodeae subsp. tuberculatae</name>
    <dbReference type="NCBI Taxonomy" id="1110392"/>
    <lineage>
        <taxon>Bacteria</taxon>
        <taxon>Pseudomonadati</taxon>
        <taxon>Pseudomonadota</taxon>
        <taxon>Betaproteobacteria</taxon>
        <taxon>Burkholderiales</taxon>
        <taxon>Comamonadaceae</taxon>
        <taxon>Verminephrobacter</taxon>
    </lineage>
</organism>
<sequence>MIPSATPVPSALPATAAAAAKPPPGAKPQVGAAAAQERFLKLLVAQLNNQDPMNPLDNAQMTSQIAQISTVSGIEQLNQTVQGMAAQFGALQFMQGAALVGRSVLSEGSALAVAGKTGKGGFEIAAPATNVQVEVLTPGGRLLERLDLGAQAAGRHSFEWDASRYPNERGALQFRVTATAGANALESTPLSLSQVSAAGTDADGQLVLTLANGQSIGYRQIKALV</sequence>
<reference evidence="9" key="1">
    <citation type="submission" date="2023-07" db="EMBL/GenBank/DDBJ databases">
        <title>Verminephrobacter genomes.</title>
        <authorList>
            <person name="Lund M.B."/>
        </authorList>
    </citation>
    <scope>NUCLEOTIDE SEQUENCE [LARGE SCALE GENOMIC DNA]</scope>
    <source>
        <strain evidence="9">AtM5-05</strain>
    </source>
</reference>
<dbReference type="Gene3D" id="2.30.30.910">
    <property type="match status" value="1"/>
</dbReference>
<dbReference type="InterPro" id="IPR005648">
    <property type="entry name" value="FlgD"/>
</dbReference>
<dbReference type="Proteomes" id="UP001208935">
    <property type="component" value="Unassembled WGS sequence"/>
</dbReference>